<keyword evidence="2" id="KW-0285">Flavoprotein</keyword>
<evidence type="ECO:0000313" key="9">
    <source>
        <dbReference type="Proteomes" id="UP000770629"/>
    </source>
</evidence>
<dbReference type="InterPro" id="IPR050493">
    <property type="entry name" value="FAD-dep_Monooxygenase_BioMet"/>
</dbReference>
<evidence type="ECO:0000313" key="8">
    <source>
        <dbReference type="EMBL" id="MBX5088426.1"/>
    </source>
</evidence>
<feature type="domain" description="FAD-binding" evidence="6">
    <location>
        <begin position="281"/>
        <end position="358"/>
    </location>
</feature>
<accession>A0ABS7IDM2</accession>
<dbReference type="InterPro" id="IPR054707">
    <property type="entry name" value="DhpH_subs-bd"/>
</dbReference>
<proteinExistence type="predicted"/>
<sequence length="378" mass="40962">MPTSHPEIIVVGGSLAGLTFALASASRGVPVRVLERTERKVLSGDNLSVNLATIAATVGRDPRLEPKLPVVRAYRDRHLTSWPALYRWLRDRAGEASGITLEEDKTVKSVRSEGDKAVIVFADGTTTSADAVIGADGYHSTVRRAIAPELPLARYAGYIVWRGLIEESALSRPVRWPTNGGLWIDYEKGHRLVAAMLPGRDGSLEEGKRQVTFAWFNAGREDLLRGTNCLDEDGHVIGTLAASAISADVRDELTSLVPQLWPQTWAEAVSFGVRSGFMRGAPIAEYKPERLTLGPMAIIGDAAHVLSPMTGSGYATGVEDAAILSEMLAQFDQSKPLSALLEAYERARLPYTRALVNHSKDLSAEFLRYAAGFHGMAV</sequence>
<keyword evidence="5" id="KW-0503">Monooxygenase</keyword>
<protein>
    <submittedName>
        <fullName evidence="8">Salicylate hydroxylase</fullName>
    </submittedName>
</protein>
<dbReference type="Pfam" id="PF01494">
    <property type="entry name" value="FAD_binding_3"/>
    <property type="match status" value="1"/>
</dbReference>
<dbReference type="EMBL" id="JABDYF010000001">
    <property type="protein sequence ID" value="MBX5088426.1"/>
    <property type="molecule type" value="Genomic_DNA"/>
</dbReference>
<dbReference type="InterPro" id="IPR002938">
    <property type="entry name" value="FAD-bd"/>
</dbReference>
<comment type="cofactor">
    <cofactor evidence="1">
        <name>FAD</name>
        <dbReference type="ChEBI" id="CHEBI:57692"/>
    </cofactor>
</comment>
<dbReference type="PANTHER" id="PTHR13789:SF318">
    <property type="entry name" value="GERANYLGERANYL DIPHOSPHATE REDUCTASE"/>
    <property type="match status" value="1"/>
</dbReference>
<comment type="caution">
    <text evidence="8">The sequence shown here is derived from an EMBL/GenBank/DDBJ whole genome shotgun (WGS) entry which is preliminary data.</text>
</comment>
<feature type="domain" description="2,6-dihydroxypyridine 3-monooxygenase substrate binding" evidence="7">
    <location>
        <begin position="155"/>
        <end position="234"/>
    </location>
</feature>
<evidence type="ECO:0000256" key="1">
    <source>
        <dbReference type="ARBA" id="ARBA00001974"/>
    </source>
</evidence>
<dbReference type="PRINTS" id="PR00420">
    <property type="entry name" value="RNGMNOXGNASE"/>
</dbReference>
<evidence type="ECO:0000256" key="3">
    <source>
        <dbReference type="ARBA" id="ARBA00022827"/>
    </source>
</evidence>
<dbReference type="PANTHER" id="PTHR13789">
    <property type="entry name" value="MONOOXYGENASE"/>
    <property type="match status" value="1"/>
</dbReference>
<name>A0ABS7IDM2_9HYPH</name>
<dbReference type="InterPro" id="IPR036188">
    <property type="entry name" value="FAD/NAD-bd_sf"/>
</dbReference>
<evidence type="ECO:0000256" key="5">
    <source>
        <dbReference type="ARBA" id="ARBA00023033"/>
    </source>
</evidence>
<dbReference type="Gene3D" id="3.50.50.60">
    <property type="entry name" value="FAD/NAD(P)-binding domain"/>
    <property type="match status" value="2"/>
</dbReference>
<dbReference type="RefSeq" id="WP_221118581.1">
    <property type="nucleotide sequence ID" value="NZ_JABDXZ010000005.1"/>
</dbReference>
<dbReference type="SUPFAM" id="SSF51905">
    <property type="entry name" value="FAD/NAD(P)-binding domain"/>
    <property type="match status" value="1"/>
</dbReference>
<keyword evidence="3" id="KW-0274">FAD</keyword>
<evidence type="ECO:0000259" key="7">
    <source>
        <dbReference type="Pfam" id="PF22607"/>
    </source>
</evidence>
<gene>
    <name evidence="8" type="ORF">HJB60_04455</name>
</gene>
<organism evidence="8 9">
    <name type="scientific">Rhizobium lentis</name>
    <dbReference type="NCBI Taxonomy" id="1138194"/>
    <lineage>
        <taxon>Bacteria</taxon>
        <taxon>Pseudomonadati</taxon>
        <taxon>Pseudomonadota</taxon>
        <taxon>Alphaproteobacteria</taxon>
        <taxon>Hyphomicrobiales</taxon>
        <taxon>Rhizobiaceae</taxon>
        <taxon>Rhizobium/Agrobacterium group</taxon>
        <taxon>Rhizobium</taxon>
    </lineage>
</organism>
<keyword evidence="4" id="KW-0560">Oxidoreductase</keyword>
<evidence type="ECO:0000259" key="6">
    <source>
        <dbReference type="Pfam" id="PF01494"/>
    </source>
</evidence>
<dbReference type="Proteomes" id="UP000770629">
    <property type="component" value="Unassembled WGS sequence"/>
</dbReference>
<keyword evidence="9" id="KW-1185">Reference proteome</keyword>
<reference evidence="8 9" key="1">
    <citation type="submission" date="2020-04" db="EMBL/GenBank/DDBJ databases">
        <title>Global-level population genomics: horizontal gene transfer, symbiosis and evolution in Rhizobia.</title>
        <authorList>
            <person name="Gai Y."/>
        </authorList>
    </citation>
    <scope>NUCLEOTIDE SEQUENCE [LARGE SCALE GENOMIC DNA]</scope>
    <source>
        <strain evidence="8 9">BLR33</strain>
    </source>
</reference>
<evidence type="ECO:0000256" key="4">
    <source>
        <dbReference type="ARBA" id="ARBA00023002"/>
    </source>
</evidence>
<dbReference type="Pfam" id="PF22607">
    <property type="entry name" value="FAD_binding-like"/>
    <property type="match status" value="1"/>
</dbReference>
<dbReference type="SUPFAM" id="SSF54373">
    <property type="entry name" value="FAD-linked reductases, C-terminal domain"/>
    <property type="match status" value="1"/>
</dbReference>
<evidence type="ECO:0000256" key="2">
    <source>
        <dbReference type="ARBA" id="ARBA00022630"/>
    </source>
</evidence>